<keyword evidence="2" id="KW-1185">Reference proteome</keyword>
<dbReference type="EMBL" id="CAJJDN010000268">
    <property type="protein sequence ID" value="CAD8130183.1"/>
    <property type="molecule type" value="Genomic_DNA"/>
</dbReference>
<organism evidence="1 2">
    <name type="scientific">Paramecium sonneborni</name>
    <dbReference type="NCBI Taxonomy" id="65129"/>
    <lineage>
        <taxon>Eukaryota</taxon>
        <taxon>Sar</taxon>
        <taxon>Alveolata</taxon>
        <taxon>Ciliophora</taxon>
        <taxon>Intramacronucleata</taxon>
        <taxon>Oligohymenophorea</taxon>
        <taxon>Peniculida</taxon>
        <taxon>Parameciidae</taxon>
        <taxon>Paramecium</taxon>
    </lineage>
</organism>
<comment type="caution">
    <text evidence="1">The sequence shown here is derived from an EMBL/GenBank/DDBJ whole genome shotgun (WGS) entry which is preliminary data.</text>
</comment>
<accession>A0A8S1RS88</accession>
<protein>
    <submittedName>
        <fullName evidence="1">Uncharacterized protein</fullName>
    </submittedName>
</protein>
<evidence type="ECO:0000313" key="2">
    <source>
        <dbReference type="Proteomes" id="UP000692954"/>
    </source>
</evidence>
<evidence type="ECO:0000313" key="1">
    <source>
        <dbReference type="EMBL" id="CAD8130183.1"/>
    </source>
</evidence>
<dbReference type="AlphaFoldDB" id="A0A8S1RS88"/>
<gene>
    <name evidence="1" type="ORF">PSON_ATCC_30995.1.T2680009</name>
</gene>
<name>A0A8S1RS88_9CILI</name>
<sequence>MNYLKIIFKNSNQRNLLNQNKLKLDFKHAYQNIMIEFQVFQIQQQDFRQFMVSNCYGFKCLEIKCLRNFKSMNQIISSINNDLYQINYEKPQITFLEQISQLSLKQYYNIQIGMSFISFICYDSSIIRNKQIQTIQEKTASRLLGKMYTQKFTVIIRTQFNKQKRVFKNIRLTKYNPEFGDWVLDQMDITLEWSPAKLIAEIVLQDKDKQLDRLKKFLNYILNQINKLVKLLSLKINLLSLPSQLKSQLKQFLFQVNKRIRNQYYQIQKKKTFKTFYKQQKQQVNHMNIVI</sequence>
<proteinExistence type="predicted"/>
<reference evidence="1" key="1">
    <citation type="submission" date="2021-01" db="EMBL/GenBank/DDBJ databases">
        <authorList>
            <consortium name="Genoscope - CEA"/>
            <person name="William W."/>
        </authorList>
    </citation>
    <scope>NUCLEOTIDE SEQUENCE</scope>
</reference>
<dbReference type="Proteomes" id="UP000692954">
    <property type="component" value="Unassembled WGS sequence"/>
</dbReference>